<evidence type="ECO:0000256" key="1">
    <source>
        <dbReference type="SAM" id="MobiDB-lite"/>
    </source>
</evidence>
<protein>
    <submittedName>
        <fullName evidence="2">Uncharacterized protein</fullName>
    </submittedName>
</protein>
<proteinExistence type="predicted"/>
<evidence type="ECO:0000313" key="2">
    <source>
        <dbReference type="EMBL" id="GAA2096395.1"/>
    </source>
</evidence>
<feature type="region of interest" description="Disordered" evidence="1">
    <location>
        <begin position="24"/>
        <end position="46"/>
    </location>
</feature>
<keyword evidence="3" id="KW-1185">Reference proteome</keyword>
<feature type="compositionally biased region" description="Low complexity" evidence="1">
    <location>
        <begin position="27"/>
        <end position="36"/>
    </location>
</feature>
<dbReference type="RefSeq" id="WP_344533468.1">
    <property type="nucleotide sequence ID" value="NZ_BAAAPE010000016.1"/>
</dbReference>
<name>A0ABN2WP01_9ACTN</name>
<reference evidence="2 3" key="1">
    <citation type="journal article" date="2019" name="Int. J. Syst. Evol. Microbiol.">
        <title>The Global Catalogue of Microorganisms (GCM) 10K type strain sequencing project: providing services to taxonomists for standard genome sequencing and annotation.</title>
        <authorList>
            <consortium name="The Broad Institute Genomics Platform"/>
            <consortium name="The Broad Institute Genome Sequencing Center for Infectious Disease"/>
            <person name="Wu L."/>
            <person name="Ma J."/>
        </authorList>
    </citation>
    <scope>NUCLEOTIDE SEQUENCE [LARGE SCALE GENOMIC DNA]</scope>
    <source>
        <strain evidence="2 3">JCM 15478</strain>
    </source>
</reference>
<gene>
    <name evidence="2" type="ORF">GCM10009801_65920</name>
</gene>
<accession>A0ABN2WP01</accession>
<organism evidence="2 3">
    <name type="scientific">Streptomyces albiaxialis</name>
    <dbReference type="NCBI Taxonomy" id="329523"/>
    <lineage>
        <taxon>Bacteria</taxon>
        <taxon>Bacillati</taxon>
        <taxon>Actinomycetota</taxon>
        <taxon>Actinomycetes</taxon>
        <taxon>Kitasatosporales</taxon>
        <taxon>Streptomycetaceae</taxon>
        <taxon>Streptomyces</taxon>
    </lineage>
</organism>
<dbReference type="EMBL" id="BAAAPE010000016">
    <property type="protein sequence ID" value="GAA2096395.1"/>
    <property type="molecule type" value="Genomic_DNA"/>
</dbReference>
<sequence length="46" mass="5037">MLLTEAHEDVVRRGYEFDGVRIGAGSGPVPVGPGSPFLRGRRRIEE</sequence>
<evidence type="ECO:0000313" key="3">
    <source>
        <dbReference type="Proteomes" id="UP001500016"/>
    </source>
</evidence>
<dbReference type="Proteomes" id="UP001500016">
    <property type="component" value="Unassembled WGS sequence"/>
</dbReference>
<comment type="caution">
    <text evidence="2">The sequence shown here is derived from an EMBL/GenBank/DDBJ whole genome shotgun (WGS) entry which is preliminary data.</text>
</comment>